<protein>
    <recommendedName>
        <fullName evidence="3">Nucleoside kinase</fullName>
    </recommendedName>
</protein>
<comment type="caution">
    <text evidence="1">The sequence shown here is derived from an EMBL/GenBank/DDBJ whole genome shotgun (WGS) entry which is preliminary data.</text>
</comment>
<evidence type="ECO:0000313" key="1">
    <source>
        <dbReference type="EMBL" id="KDN16014.1"/>
    </source>
</evidence>
<dbReference type="SUPFAM" id="SSF52540">
    <property type="entry name" value="P-loop containing nucleoside triphosphate hydrolases"/>
    <property type="match status" value="1"/>
</dbReference>
<evidence type="ECO:0008006" key="3">
    <source>
        <dbReference type="Google" id="ProtNLM"/>
    </source>
</evidence>
<dbReference type="eggNOG" id="COG3265">
    <property type="taxonomic scope" value="Bacteria"/>
</dbReference>
<gene>
    <name evidence="1" type="ORF">DV20_43435</name>
</gene>
<dbReference type="EMBL" id="JMQI01000086">
    <property type="protein sequence ID" value="KDN16014.1"/>
    <property type="molecule type" value="Genomic_DNA"/>
</dbReference>
<organism evidence="1 2">
    <name type="scientific">Amycolatopsis rifamycinica</name>
    <dbReference type="NCBI Taxonomy" id="287986"/>
    <lineage>
        <taxon>Bacteria</taxon>
        <taxon>Bacillati</taxon>
        <taxon>Actinomycetota</taxon>
        <taxon>Actinomycetes</taxon>
        <taxon>Pseudonocardiales</taxon>
        <taxon>Pseudonocardiaceae</taxon>
        <taxon>Amycolatopsis</taxon>
    </lineage>
</organism>
<keyword evidence="2" id="KW-1185">Reference proteome</keyword>
<proteinExistence type="predicted"/>
<reference evidence="1 2" key="1">
    <citation type="submission" date="2014-05" db="EMBL/GenBank/DDBJ databases">
        <title>Draft genome sequence of Amycolatopsis rifamycinica DSM 46095.</title>
        <authorList>
            <person name="Lal R."/>
            <person name="Saxena A."/>
            <person name="Kumari R."/>
            <person name="Mukherjee U."/>
            <person name="Singh P."/>
            <person name="Sangwan N."/>
            <person name="Mahato N.K."/>
        </authorList>
    </citation>
    <scope>NUCLEOTIDE SEQUENCE [LARGE SCALE GENOMIC DNA]</scope>
    <source>
        <strain evidence="1 2">DSM 46095</strain>
    </source>
</reference>
<evidence type="ECO:0000313" key="2">
    <source>
        <dbReference type="Proteomes" id="UP000027345"/>
    </source>
</evidence>
<sequence>MWVTGNAGAGKSAVCALLKSRGEHAVDADEEGFHHWVDRTSGQVVTDPPDPVPSGWLHRYGWRIDRAKVEALAAGARGEIAFFCGCPENAVDVADLFDLVVCLVVDDDTLRHRLLTRTTNSFGKHPEELAAALGDNAYRHPGATIIDGTRPLPEVADAILTAARRA</sequence>
<dbReference type="Gene3D" id="3.40.50.300">
    <property type="entry name" value="P-loop containing nucleotide triphosphate hydrolases"/>
    <property type="match status" value="1"/>
</dbReference>
<dbReference type="Proteomes" id="UP000027345">
    <property type="component" value="Unassembled WGS sequence"/>
</dbReference>
<accession>A0A066TVV0</accession>
<dbReference type="STRING" id="287986.DV20_43435"/>
<dbReference type="AlphaFoldDB" id="A0A066TVV0"/>
<dbReference type="InterPro" id="IPR027417">
    <property type="entry name" value="P-loop_NTPase"/>
</dbReference>
<name>A0A066TVV0_9PSEU</name>